<evidence type="ECO:0000313" key="1">
    <source>
        <dbReference type="EMBL" id="MDV2687265.1"/>
    </source>
</evidence>
<organism evidence="1 2">
    <name type="scientific">Alkalihalophilus lindianensis</name>
    <dbReference type="NCBI Taxonomy" id="1630542"/>
    <lineage>
        <taxon>Bacteria</taxon>
        <taxon>Bacillati</taxon>
        <taxon>Bacillota</taxon>
        <taxon>Bacilli</taxon>
        <taxon>Bacillales</taxon>
        <taxon>Bacillaceae</taxon>
        <taxon>Alkalihalophilus</taxon>
    </lineage>
</organism>
<protein>
    <submittedName>
        <fullName evidence="1">Uncharacterized protein</fullName>
    </submittedName>
</protein>
<accession>A0ABU3XHA4</accession>
<feature type="non-terminal residue" evidence="1">
    <location>
        <position position="87"/>
    </location>
</feature>
<reference evidence="1 2" key="1">
    <citation type="submission" date="2023-10" db="EMBL/GenBank/DDBJ databases">
        <title>Screening of Alkalihalobacillus lindianensis BZ-TG-R113 and Its Alleviation of Salt Stress on Rapeseed Growth.</title>
        <authorList>
            <person name="Zhao B."/>
            <person name="Guo T."/>
        </authorList>
    </citation>
    <scope>NUCLEOTIDE SEQUENCE [LARGE SCALE GENOMIC DNA]</scope>
    <source>
        <strain evidence="1 2">BZ-TG-R113</strain>
    </source>
</reference>
<sequence length="87" mass="9729">FTADMVQKVIDGITSVISKAIDTVNMAKEFVNQLKAEVVNAVAGFVLWAWEKVSPGFAYASAHPVIKVDTYKLRNYAERLKSVNRRL</sequence>
<dbReference type="Proteomes" id="UP001287282">
    <property type="component" value="Unassembled WGS sequence"/>
</dbReference>
<comment type="caution">
    <text evidence="1">The sequence shown here is derived from an EMBL/GenBank/DDBJ whole genome shotgun (WGS) entry which is preliminary data.</text>
</comment>
<name>A0ABU3XHA4_9BACI</name>
<dbReference type="RefSeq" id="WP_317124242.1">
    <property type="nucleotide sequence ID" value="NZ_JAWJBA010000513.1"/>
</dbReference>
<evidence type="ECO:0000313" key="2">
    <source>
        <dbReference type="Proteomes" id="UP001287282"/>
    </source>
</evidence>
<gene>
    <name evidence="1" type="ORF">RYX56_23240</name>
</gene>
<proteinExistence type="predicted"/>
<dbReference type="EMBL" id="JAWJBA010000513">
    <property type="protein sequence ID" value="MDV2687265.1"/>
    <property type="molecule type" value="Genomic_DNA"/>
</dbReference>
<keyword evidence="2" id="KW-1185">Reference proteome</keyword>
<feature type="non-terminal residue" evidence="1">
    <location>
        <position position="1"/>
    </location>
</feature>